<accession>A0ACA9PPH3</accession>
<evidence type="ECO:0000313" key="1">
    <source>
        <dbReference type="EMBL" id="CAG8713892.1"/>
    </source>
</evidence>
<evidence type="ECO:0000313" key="2">
    <source>
        <dbReference type="Proteomes" id="UP000789920"/>
    </source>
</evidence>
<dbReference type="EMBL" id="CAJVQC010021543">
    <property type="protein sequence ID" value="CAG8713892.1"/>
    <property type="molecule type" value="Genomic_DNA"/>
</dbReference>
<dbReference type="Proteomes" id="UP000789920">
    <property type="component" value="Unassembled WGS sequence"/>
</dbReference>
<comment type="caution">
    <text evidence="1">The sequence shown here is derived from an EMBL/GenBank/DDBJ whole genome shotgun (WGS) entry which is preliminary data.</text>
</comment>
<proteinExistence type="predicted"/>
<keyword evidence="2" id="KW-1185">Reference proteome</keyword>
<organism evidence="1 2">
    <name type="scientific">Racocetra persica</name>
    <dbReference type="NCBI Taxonomy" id="160502"/>
    <lineage>
        <taxon>Eukaryota</taxon>
        <taxon>Fungi</taxon>
        <taxon>Fungi incertae sedis</taxon>
        <taxon>Mucoromycota</taxon>
        <taxon>Glomeromycotina</taxon>
        <taxon>Glomeromycetes</taxon>
        <taxon>Diversisporales</taxon>
        <taxon>Gigasporaceae</taxon>
        <taxon>Racocetra</taxon>
    </lineage>
</organism>
<reference evidence="1" key="1">
    <citation type="submission" date="2021-06" db="EMBL/GenBank/DDBJ databases">
        <authorList>
            <person name="Kallberg Y."/>
            <person name="Tangrot J."/>
            <person name="Rosling A."/>
        </authorList>
    </citation>
    <scope>NUCLEOTIDE SEQUENCE</scope>
    <source>
        <strain evidence="1">MA461A</strain>
    </source>
</reference>
<feature type="non-terminal residue" evidence="1">
    <location>
        <position position="1"/>
    </location>
</feature>
<protein>
    <submittedName>
        <fullName evidence="1">18916_t:CDS:1</fullName>
    </submittedName>
</protein>
<sequence length="490" mass="54920">VEDNTTSEKNFMESQIITDVVPWNDDLENRLCQLYAQDDVVDIFWGKNIHSCETTWSIYVVIRNFICEKTEVEAFDDALNNELGPAFREEHYNLVGMSTGYRRTKHKFSEDPAILLYVRQKGILRRGCPVFPAEIRGYPVDIVEACVATPCGIGVSTCQAYQKDVMLGSSIGITEPQRTSGTLGAVAYDKDSKLGIISCEHVCRFSNLCPGTNIMINQPSHEDLDKLKKSFVELANVDNAYKKISEDTCAQIDKTKRDSALAYYKHGIRNNFTSKIHQKDFGIDAAFCIFANSDRTLCPNKFSIFPEQFKQAKLPENTCLSGFYTYEMFDDIDEFDVFKVGKTTGLTRGKLVPIINAISIEVTNESIEFAKTQGEIPPFSKITDKTSFIGYMKASLIQEINKKRQQCYPTVWLDRQLVFCFRPGDFELGDSGASVIDQEGKALGILHAAWITAHFTYAIASPYFAVFEALNVDPPNLADAEETSGSANLS</sequence>
<name>A0ACA9PPH3_9GLOM</name>
<gene>
    <name evidence="1" type="ORF">RPERSI_LOCUS10741</name>
</gene>